<keyword evidence="3" id="KW-1185">Reference proteome</keyword>
<organism evidence="2 3">
    <name type="scientific">Odynerus spinipes</name>
    <dbReference type="NCBI Taxonomy" id="1348599"/>
    <lineage>
        <taxon>Eukaryota</taxon>
        <taxon>Metazoa</taxon>
        <taxon>Ecdysozoa</taxon>
        <taxon>Arthropoda</taxon>
        <taxon>Hexapoda</taxon>
        <taxon>Insecta</taxon>
        <taxon>Pterygota</taxon>
        <taxon>Neoptera</taxon>
        <taxon>Endopterygota</taxon>
        <taxon>Hymenoptera</taxon>
        <taxon>Apocrita</taxon>
        <taxon>Aculeata</taxon>
        <taxon>Vespoidea</taxon>
        <taxon>Vespidae</taxon>
        <taxon>Eumeninae</taxon>
        <taxon>Odynerus</taxon>
    </lineage>
</organism>
<dbReference type="AlphaFoldDB" id="A0AAD9VQ44"/>
<evidence type="ECO:0000313" key="3">
    <source>
        <dbReference type="Proteomes" id="UP001258017"/>
    </source>
</evidence>
<sequence>MGPYGFLDPDGELANRSRDAEKKGLVGSDGELVVWRTHVSVGFYPLRKSLSPSPCDTDAPTVPELELC</sequence>
<dbReference type="EMBL" id="JAIFRP010000038">
    <property type="protein sequence ID" value="KAK2581972.1"/>
    <property type="molecule type" value="Genomic_DNA"/>
</dbReference>
<reference evidence="2" key="1">
    <citation type="submission" date="2021-08" db="EMBL/GenBank/DDBJ databases">
        <authorList>
            <person name="Misof B."/>
            <person name="Oliver O."/>
            <person name="Podsiadlowski L."/>
            <person name="Donath A."/>
            <person name="Peters R."/>
            <person name="Mayer C."/>
            <person name="Rust J."/>
            <person name="Gunkel S."/>
            <person name="Lesny P."/>
            <person name="Martin S."/>
            <person name="Oeyen J.P."/>
            <person name="Petersen M."/>
            <person name="Panagiotis P."/>
            <person name="Wilbrandt J."/>
            <person name="Tanja T."/>
        </authorList>
    </citation>
    <scope>NUCLEOTIDE SEQUENCE</scope>
    <source>
        <strain evidence="2">GBR_01_08_01A</strain>
        <tissue evidence="2">Thorax + abdomen</tissue>
    </source>
</reference>
<dbReference type="Proteomes" id="UP001258017">
    <property type="component" value="Unassembled WGS sequence"/>
</dbReference>
<evidence type="ECO:0000256" key="1">
    <source>
        <dbReference type="SAM" id="MobiDB-lite"/>
    </source>
</evidence>
<comment type="caution">
    <text evidence="2">The sequence shown here is derived from an EMBL/GenBank/DDBJ whole genome shotgun (WGS) entry which is preliminary data.</text>
</comment>
<reference evidence="2" key="2">
    <citation type="journal article" date="2023" name="Commun. Biol.">
        <title>Intrasexual cuticular hydrocarbon dimorphism in a wasp sheds light on hydrocarbon biosynthesis genes in Hymenoptera.</title>
        <authorList>
            <person name="Moris V.C."/>
            <person name="Podsiadlowski L."/>
            <person name="Martin S."/>
            <person name="Oeyen J.P."/>
            <person name="Donath A."/>
            <person name="Petersen M."/>
            <person name="Wilbrandt J."/>
            <person name="Misof B."/>
            <person name="Liedtke D."/>
            <person name="Thamm M."/>
            <person name="Scheiner R."/>
            <person name="Schmitt T."/>
            <person name="Niehuis O."/>
        </authorList>
    </citation>
    <scope>NUCLEOTIDE SEQUENCE</scope>
    <source>
        <strain evidence="2">GBR_01_08_01A</strain>
    </source>
</reference>
<name>A0AAD9VQ44_9HYME</name>
<protein>
    <submittedName>
        <fullName evidence="2">Uncharacterized protein</fullName>
    </submittedName>
</protein>
<evidence type="ECO:0000313" key="2">
    <source>
        <dbReference type="EMBL" id="KAK2581972.1"/>
    </source>
</evidence>
<gene>
    <name evidence="2" type="ORF">KPH14_002412</name>
</gene>
<accession>A0AAD9VQ44</accession>
<proteinExistence type="predicted"/>
<feature type="compositionally biased region" description="Basic and acidic residues" evidence="1">
    <location>
        <begin position="13"/>
        <end position="22"/>
    </location>
</feature>
<feature type="region of interest" description="Disordered" evidence="1">
    <location>
        <begin position="1"/>
        <end position="22"/>
    </location>
</feature>